<comment type="similarity">
    <text evidence="2 7">Belongs to the aspartate/ornithine carbamoyltransferase superfamily. ATCase family.</text>
</comment>
<feature type="binding site" evidence="7">
    <location>
        <position position="166"/>
    </location>
    <ligand>
        <name>L-aspartate</name>
        <dbReference type="ChEBI" id="CHEBI:29991"/>
    </ligand>
</feature>
<keyword evidence="11" id="KW-1185">Reference proteome</keyword>
<feature type="binding site" evidence="7">
    <location>
        <position position="105"/>
    </location>
    <ligand>
        <name>carbamoyl phosphate</name>
        <dbReference type="ChEBI" id="CHEBI:58228"/>
    </ligand>
</feature>
<evidence type="ECO:0000259" key="8">
    <source>
        <dbReference type="Pfam" id="PF00185"/>
    </source>
</evidence>
<dbReference type="GO" id="GO:0006520">
    <property type="term" value="P:amino acid metabolic process"/>
    <property type="evidence" value="ECO:0007669"/>
    <property type="project" value="InterPro"/>
</dbReference>
<dbReference type="Pfam" id="PF00185">
    <property type="entry name" value="OTCace"/>
    <property type="match status" value="1"/>
</dbReference>
<feature type="domain" description="Aspartate/ornithine carbamoyltransferase Asp/Orn-binding" evidence="8">
    <location>
        <begin position="153"/>
        <end position="303"/>
    </location>
</feature>
<comment type="caution">
    <text evidence="10">The sequence shown here is derived from an EMBL/GenBank/DDBJ whole genome shotgun (WGS) entry which is preliminary data.</text>
</comment>
<evidence type="ECO:0000259" key="9">
    <source>
        <dbReference type="Pfam" id="PF02729"/>
    </source>
</evidence>
<evidence type="ECO:0000256" key="6">
    <source>
        <dbReference type="ARBA" id="ARBA00048859"/>
    </source>
</evidence>
<comment type="pathway">
    <text evidence="1 7">Pyrimidine metabolism; UMP biosynthesis via de novo pathway; (S)-dihydroorotate from bicarbonate: step 2/3.</text>
</comment>
<accession>A0A4R2TK28</accession>
<dbReference type="HAMAP" id="MF_00001">
    <property type="entry name" value="Asp_carb_tr"/>
    <property type="match status" value="1"/>
</dbReference>
<feature type="domain" description="Aspartate/ornithine carbamoyltransferase carbamoyl-P binding" evidence="9">
    <location>
        <begin position="6"/>
        <end position="145"/>
    </location>
</feature>
<dbReference type="EMBL" id="SLYC01000008">
    <property type="protein sequence ID" value="TCQ03701.1"/>
    <property type="molecule type" value="Genomic_DNA"/>
</dbReference>
<organism evidence="10 11">
    <name type="scientific">Serpentinicella alkaliphila</name>
    <dbReference type="NCBI Taxonomy" id="1734049"/>
    <lineage>
        <taxon>Bacteria</taxon>
        <taxon>Bacillati</taxon>
        <taxon>Bacillota</taxon>
        <taxon>Clostridia</taxon>
        <taxon>Peptostreptococcales</taxon>
        <taxon>Natronincolaceae</taxon>
        <taxon>Serpentinicella</taxon>
    </lineage>
</organism>
<dbReference type="PRINTS" id="PR00100">
    <property type="entry name" value="AOTCASE"/>
</dbReference>
<dbReference type="InterPro" id="IPR006130">
    <property type="entry name" value="Asp/Orn_carbamoylTrfase"/>
</dbReference>
<dbReference type="InterPro" id="IPR006132">
    <property type="entry name" value="Asp/Orn_carbamoyltranf_P-bd"/>
</dbReference>
<dbReference type="SUPFAM" id="SSF53671">
    <property type="entry name" value="Aspartate/ornithine carbamoyltransferase"/>
    <property type="match status" value="1"/>
</dbReference>
<feature type="binding site" evidence="7">
    <location>
        <position position="269"/>
    </location>
    <ligand>
        <name>carbamoyl phosphate</name>
        <dbReference type="ChEBI" id="CHEBI:58228"/>
    </ligand>
</feature>
<evidence type="ECO:0000256" key="3">
    <source>
        <dbReference type="ARBA" id="ARBA00022679"/>
    </source>
</evidence>
<dbReference type="PANTHER" id="PTHR45753:SF6">
    <property type="entry name" value="ASPARTATE CARBAMOYLTRANSFERASE"/>
    <property type="match status" value="1"/>
</dbReference>
<feature type="binding site" evidence="7">
    <location>
        <position position="133"/>
    </location>
    <ligand>
        <name>carbamoyl phosphate</name>
        <dbReference type="ChEBI" id="CHEBI:58228"/>
    </ligand>
</feature>
<evidence type="ECO:0000256" key="7">
    <source>
        <dbReference type="HAMAP-Rule" id="MF_00001"/>
    </source>
</evidence>
<dbReference type="RefSeq" id="WP_132847915.1">
    <property type="nucleotide sequence ID" value="NZ_CP058648.1"/>
</dbReference>
<dbReference type="InterPro" id="IPR036901">
    <property type="entry name" value="Asp/Orn_carbamoylTrfase_sf"/>
</dbReference>
<proteinExistence type="inferred from homology"/>
<comment type="function">
    <text evidence="5 7">Catalyzes the condensation of carbamoyl phosphate and aspartate to form carbamoyl aspartate and inorganic phosphate, the committed step in the de novo pyrimidine nucleotide biosynthesis pathway.</text>
</comment>
<evidence type="ECO:0000313" key="11">
    <source>
        <dbReference type="Proteomes" id="UP000295504"/>
    </source>
</evidence>
<dbReference type="GO" id="GO:0004070">
    <property type="term" value="F:aspartate carbamoyltransferase activity"/>
    <property type="evidence" value="ECO:0007669"/>
    <property type="project" value="UniProtKB-UniRule"/>
</dbReference>
<dbReference type="GO" id="GO:0006207">
    <property type="term" value="P:'de novo' pyrimidine nucleobase biosynthetic process"/>
    <property type="evidence" value="ECO:0007669"/>
    <property type="project" value="InterPro"/>
</dbReference>
<dbReference type="NCBIfam" id="TIGR00670">
    <property type="entry name" value="asp_carb_tr"/>
    <property type="match status" value="1"/>
</dbReference>
<evidence type="ECO:0000256" key="4">
    <source>
        <dbReference type="ARBA" id="ARBA00022975"/>
    </source>
</evidence>
<dbReference type="PANTHER" id="PTHR45753">
    <property type="entry name" value="ORNITHINE CARBAMOYLTRANSFERASE, MITOCHONDRIAL"/>
    <property type="match status" value="1"/>
</dbReference>
<evidence type="ECO:0000256" key="1">
    <source>
        <dbReference type="ARBA" id="ARBA00004852"/>
    </source>
</evidence>
<feature type="binding site" evidence="7">
    <location>
        <position position="136"/>
    </location>
    <ligand>
        <name>carbamoyl phosphate</name>
        <dbReference type="ChEBI" id="CHEBI:58228"/>
    </ligand>
</feature>
<evidence type="ECO:0000256" key="5">
    <source>
        <dbReference type="ARBA" id="ARBA00043884"/>
    </source>
</evidence>
<protein>
    <recommendedName>
        <fullName evidence="7">Aspartate carbamoyltransferase</fullName>
        <ecNumber evidence="7">2.1.3.2</ecNumber>
    </recommendedName>
    <alternativeName>
        <fullName evidence="7">Aspartate transcarbamylase</fullName>
        <shortName evidence="7">ATCase</shortName>
    </alternativeName>
</protein>
<keyword evidence="4 7" id="KW-0665">Pyrimidine biosynthesis</keyword>
<dbReference type="UniPathway" id="UPA00070">
    <property type="reaction ID" value="UER00116"/>
</dbReference>
<dbReference type="GO" id="GO:0044205">
    <property type="term" value="P:'de novo' UMP biosynthetic process"/>
    <property type="evidence" value="ECO:0007669"/>
    <property type="project" value="UniProtKB-UniRule"/>
</dbReference>
<dbReference type="OrthoDB" id="9774690at2"/>
<feature type="binding site" evidence="7">
    <location>
        <position position="84"/>
    </location>
    <ligand>
        <name>L-aspartate</name>
        <dbReference type="ChEBI" id="CHEBI:29991"/>
    </ligand>
</feature>
<dbReference type="AlphaFoldDB" id="A0A4R2TK28"/>
<dbReference type="InterPro" id="IPR002082">
    <property type="entry name" value="Asp_carbamoyltransf"/>
</dbReference>
<dbReference type="Pfam" id="PF02729">
    <property type="entry name" value="OTCace_N"/>
    <property type="match status" value="1"/>
</dbReference>
<dbReference type="PRINTS" id="PR00101">
    <property type="entry name" value="ATCASE"/>
</dbReference>
<dbReference type="PROSITE" id="PS00097">
    <property type="entry name" value="CARBAMOYLTRANSFERASE"/>
    <property type="match status" value="1"/>
</dbReference>
<reference evidence="10 11" key="1">
    <citation type="submission" date="2019-03" db="EMBL/GenBank/DDBJ databases">
        <title>Genomic Encyclopedia of Type Strains, Phase IV (KMG-IV): sequencing the most valuable type-strain genomes for metagenomic binning, comparative biology and taxonomic classification.</title>
        <authorList>
            <person name="Goeker M."/>
        </authorList>
    </citation>
    <scope>NUCLEOTIDE SEQUENCE [LARGE SCALE GENOMIC DNA]</scope>
    <source>
        <strain evidence="10 11">DSM 100013</strain>
    </source>
</reference>
<dbReference type="NCBIfam" id="NF002032">
    <property type="entry name" value="PRK00856.1"/>
    <property type="match status" value="1"/>
</dbReference>
<dbReference type="Proteomes" id="UP000295504">
    <property type="component" value="Unassembled WGS sequence"/>
</dbReference>
<evidence type="ECO:0000313" key="10">
    <source>
        <dbReference type="EMBL" id="TCQ03701.1"/>
    </source>
</evidence>
<dbReference type="GO" id="GO:0016597">
    <property type="term" value="F:amino acid binding"/>
    <property type="evidence" value="ECO:0007669"/>
    <property type="project" value="InterPro"/>
</dbReference>
<sequence length="308" mass="34741">MNLTGRHLIDPNDFTIEELQKVIDLGLDIYNNPSNYSDICRGKILGTLFYEPSTRTRLSFESAMLRMGGSVLGFSDSNTSSVSKGETIADTIRVLDGYADVLVMRHPREGAPKLASEFSSVPVINGGDGGHQHPTQTLTDLVTIQHYRGKISNLKVAFCGDLLFGRTVHSLLKTLSRFPHISFVLISPEQLKIPSHLRDEIISNTNVEIIETQSLEDHINEVDILYMTRIQKERFFNEEEYVKLKDSYVLCKDKLKNAKEDLLILHPLPRVNEINYDVDSDPRAKYFEQAKLGVYARMALMALVLGVI</sequence>
<keyword evidence="3 7" id="KW-0808">Transferase</keyword>
<dbReference type="EC" id="2.1.3.2" evidence="7"/>
<evidence type="ECO:0000256" key="2">
    <source>
        <dbReference type="ARBA" id="ARBA00008896"/>
    </source>
</evidence>
<dbReference type="Gene3D" id="3.40.50.1370">
    <property type="entry name" value="Aspartate/ornithine carbamoyltransferase"/>
    <property type="match status" value="2"/>
</dbReference>
<dbReference type="FunFam" id="3.40.50.1370:FF:000002">
    <property type="entry name" value="Aspartate carbamoyltransferase 2"/>
    <property type="match status" value="1"/>
</dbReference>
<comment type="catalytic activity">
    <reaction evidence="6 7">
        <text>carbamoyl phosphate + L-aspartate = N-carbamoyl-L-aspartate + phosphate + H(+)</text>
        <dbReference type="Rhea" id="RHEA:20013"/>
        <dbReference type="ChEBI" id="CHEBI:15378"/>
        <dbReference type="ChEBI" id="CHEBI:29991"/>
        <dbReference type="ChEBI" id="CHEBI:32814"/>
        <dbReference type="ChEBI" id="CHEBI:43474"/>
        <dbReference type="ChEBI" id="CHEBI:58228"/>
        <dbReference type="EC" id="2.1.3.2"/>
    </reaction>
</comment>
<comment type="subunit">
    <text evidence="7">Heterododecamer (2C3:3R2) of six catalytic PyrB chains organized as two trimers (C3), and six regulatory PyrI chains organized as three dimers (R2).</text>
</comment>
<feature type="binding site" evidence="7">
    <location>
        <position position="229"/>
    </location>
    <ligand>
        <name>L-aspartate</name>
        <dbReference type="ChEBI" id="CHEBI:29991"/>
    </ligand>
</feature>
<feature type="binding site" evidence="7">
    <location>
        <position position="268"/>
    </location>
    <ligand>
        <name>carbamoyl phosphate</name>
        <dbReference type="ChEBI" id="CHEBI:58228"/>
    </ligand>
</feature>
<feature type="binding site" evidence="7">
    <location>
        <position position="56"/>
    </location>
    <ligand>
        <name>carbamoyl phosphate</name>
        <dbReference type="ChEBI" id="CHEBI:58228"/>
    </ligand>
</feature>
<feature type="binding site" evidence="7">
    <location>
        <position position="55"/>
    </location>
    <ligand>
        <name>carbamoyl phosphate</name>
        <dbReference type="ChEBI" id="CHEBI:58228"/>
    </ligand>
</feature>
<gene>
    <name evidence="7" type="primary">pyrB</name>
    <name evidence="10" type="ORF">EDD79_100817</name>
</gene>
<dbReference type="InterPro" id="IPR006131">
    <property type="entry name" value="Asp_carbamoyltransf_Asp/Orn-bd"/>
</dbReference>
<name>A0A4R2TK28_9FIRM</name>